<dbReference type="AlphaFoldDB" id="A0A074JXF2"/>
<sequence>MLRRKKSLRLHKKEKNHANITKKSAFCAIFSGDWPLKSRC</sequence>
<name>A0A074JXF2_9RHOB</name>
<evidence type="ECO:0000313" key="1">
    <source>
        <dbReference type="EMBL" id="KEO60263.1"/>
    </source>
</evidence>
<keyword evidence="2" id="KW-1185">Reference proteome</keyword>
<dbReference type="Proteomes" id="UP000027471">
    <property type="component" value="Unassembled WGS sequence"/>
</dbReference>
<reference evidence="1 2" key="1">
    <citation type="journal article" date="2015" name="Antonie Van Leeuwenhoek">
        <title>Thioclava indica sp. nov., isolated from surface seawater of the Indian Ocean.</title>
        <authorList>
            <person name="Liu Y."/>
            <person name="Lai Q."/>
            <person name="Du J."/>
            <person name="Xu H."/>
            <person name="Jiang L."/>
            <person name="Shao Z."/>
        </authorList>
    </citation>
    <scope>NUCLEOTIDE SEQUENCE [LARGE SCALE GENOMIC DNA]</scope>
    <source>
        <strain evidence="1 2">DT23-4</strain>
    </source>
</reference>
<gene>
    <name evidence="1" type="ORF">DT23_13610</name>
</gene>
<organism evidence="1 2">
    <name type="scientific">Thioclava indica</name>
    <dbReference type="NCBI Taxonomy" id="1353528"/>
    <lineage>
        <taxon>Bacteria</taxon>
        <taxon>Pseudomonadati</taxon>
        <taxon>Pseudomonadota</taxon>
        <taxon>Alphaproteobacteria</taxon>
        <taxon>Rhodobacterales</taxon>
        <taxon>Paracoccaceae</taxon>
        <taxon>Thioclava</taxon>
    </lineage>
</organism>
<accession>A0A074JXF2</accession>
<comment type="caution">
    <text evidence="1">The sequence shown here is derived from an EMBL/GenBank/DDBJ whole genome shotgun (WGS) entry which is preliminary data.</text>
</comment>
<evidence type="ECO:0000313" key="2">
    <source>
        <dbReference type="Proteomes" id="UP000027471"/>
    </source>
</evidence>
<dbReference type="STRING" id="1353528.DT23_13610"/>
<protein>
    <submittedName>
        <fullName evidence="1">Uncharacterized protein</fullName>
    </submittedName>
</protein>
<proteinExistence type="predicted"/>
<dbReference type="EMBL" id="AUNB01000020">
    <property type="protein sequence ID" value="KEO60263.1"/>
    <property type="molecule type" value="Genomic_DNA"/>
</dbReference>